<accession>A0A2H3D4U5</accession>
<dbReference type="AlphaFoldDB" id="A0A2H3D4U5"/>
<dbReference type="EMBL" id="KZ293666">
    <property type="protein sequence ID" value="PBK90269.1"/>
    <property type="molecule type" value="Genomic_DNA"/>
</dbReference>
<proteinExistence type="predicted"/>
<reference evidence="2" key="1">
    <citation type="journal article" date="2017" name="Nat. Ecol. Evol.">
        <title>Genome expansion and lineage-specific genetic innovations in the forest pathogenic fungi Armillaria.</title>
        <authorList>
            <person name="Sipos G."/>
            <person name="Prasanna A.N."/>
            <person name="Walter M.C."/>
            <person name="O'Connor E."/>
            <person name="Balint B."/>
            <person name="Krizsan K."/>
            <person name="Kiss B."/>
            <person name="Hess J."/>
            <person name="Varga T."/>
            <person name="Slot J."/>
            <person name="Riley R."/>
            <person name="Boka B."/>
            <person name="Rigling D."/>
            <person name="Barry K."/>
            <person name="Lee J."/>
            <person name="Mihaltcheva S."/>
            <person name="LaButti K."/>
            <person name="Lipzen A."/>
            <person name="Waldron R."/>
            <person name="Moloney N.M."/>
            <person name="Sperisen C."/>
            <person name="Kredics L."/>
            <person name="Vagvoelgyi C."/>
            <person name="Patrignani A."/>
            <person name="Fitzpatrick D."/>
            <person name="Nagy I."/>
            <person name="Doyle S."/>
            <person name="Anderson J.B."/>
            <person name="Grigoriev I.V."/>
            <person name="Gueldener U."/>
            <person name="Muensterkoetter M."/>
            <person name="Nagy L.G."/>
        </authorList>
    </citation>
    <scope>NUCLEOTIDE SEQUENCE [LARGE SCALE GENOMIC DNA]</scope>
    <source>
        <strain evidence="2">Ar21-2</strain>
    </source>
</reference>
<organism evidence="1 2">
    <name type="scientific">Armillaria gallica</name>
    <name type="common">Bulbous honey fungus</name>
    <name type="synonym">Armillaria bulbosa</name>
    <dbReference type="NCBI Taxonomy" id="47427"/>
    <lineage>
        <taxon>Eukaryota</taxon>
        <taxon>Fungi</taxon>
        <taxon>Dikarya</taxon>
        <taxon>Basidiomycota</taxon>
        <taxon>Agaricomycotina</taxon>
        <taxon>Agaricomycetes</taxon>
        <taxon>Agaricomycetidae</taxon>
        <taxon>Agaricales</taxon>
        <taxon>Marasmiineae</taxon>
        <taxon>Physalacriaceae</taxon>
        <taxon>Armillaria</taxon>
    </lineage>
</organism>
<evidence type="ECO:0000313" key="1">
    <source>
        <dbReference type="EMBL" id="PBK90269.1"/>
    </source>
</evidence>
<keyword evidence="2" id="KW-1185">Reference proteome</keyword>
<protein>
    <submittedName>
        <fullName evidence="1">Uncharacterized protein</fullName>
    </submittedName>
</protein>
<dbReference type="InParanoid" id="A0A2H3D4U5"/>
<dbReference type="Proteomes" id="UP000217790">
    <property type="component" value="Unassembled WGS sequence"/>
</dbReference>
<name>A0A2H3D4U5_ARMGA</name>
<evidence type="ECO:0000313" key="2">
    <source>
        <dbReference type="Proteomes" id="UP000217790"/>
    </source>
</evidence>
<sequence length="291" mass="32520">MQGNETGRRQTMNGAGMIVFGQTKGGLATVKRMKIQDKRRTNAEGYRQMPMSLSFYPHCNYATFAPAAQEKLAFSRENLLLPGPRLQVPPKRVAYIRRESKAATTYYTFEPPYKSSGYFHEPNSLHTCRQDASQTYFLTSCHREEGLSESSEAGGLKTGSSSSREARARIVYAVTTSEPTRRRHPNASVPNWTATPAMERLSLSWSRYEANGQRMLNRVLSLNSSGLAEGIETRSLSSGGPNLSSTLGGARRICTKEARLGLVDWTFALVSYRRSFQRYSPLLQPKSILEI</sequence>
<gene>
    <name evidence="1" type="ORF">ARMGADRAFT_1032808</name>
</gene>